<dbReference type="STRING" id="406100.SAMN04488052_104220"/>
<dbReference type="Pfam" id="PF00413">
    <property type="entry name" value="Peptidase_M10"/>
    <property type="match status" value="1"/>
</dbReference>
<evidence type="ECO:0000259" key="7">
    <source>
        <dbReference type="Pfam" id="PF00413"/>
    </source>
</evidence>
<keyword evidence="2" id="KW-0479">Metal-binding</keyword>
<sequence>MRARLRPLALAGLVVAVIAAPSAAAADGLQRLWARTCEAPVTVHLDAVDDRFELDRAEVRAALRDAMAMWQDASEDTLFRKRDGEGVAVSLVYDERQAGAQARQRRRDDLVRVERQLREDRQQLEQRHEALTAESRDFESRQRRLNERVEAHEREVTAWNAGDMERTPEKRERLQDASQALSEAQDALNDERRELERRGEALNREQQVLVREMEAFNHQVDVHNREAHAATGFEMGQYERRGSQRWIRVFKADDQDELRLVLAHELGHALGIGHVPDADAVMAPYLGGDNTGRTAVSAADREALSQACRVTLTTDEQGLPPSHHGPIIHR</sequence>
<dbReference type="Gene3D" id="3.40.390.10">
    <property type="entry name" value="Collagenase (Catalytic Domain)"/>
    <property type="match status" value="1"/>
</dbReference>
<dbReference type="AlphaFoldDB" id="A0A1H8TII3"/>
<feature type="compositionally biased region" description="Basic and acidic residues" evidence="5">
    <location>
        <begin position="163"/>
        <end position="175"/>
    </location>
</feature>
<keyword evidence="4" id="KW-0862">Zinc</keyword>
<evidence type="ECO:0000256" key="1">
    <source>
        <dbReference type="ARBA" id="ARBA00022670"/>
    </source>
</evidence>
<gene>
    <name evidence="8" type="ORF">SAMN04488052_104220</name>
</gene>
<feature type="compositionally biased region" description="Basic and acidic residues" evidence="5">
    <location>
        <begin position="124"/>
        <end position="156"/>
    </location>
</feature>
<dbReference type="InterPro" id="IPR001818">
    <property type="entry name" value="Pept_M10_metallopeptidase"/>
</dbReference>
<dbReference type="GO" id="GO:0006508">
    <property type="term" value="P:proteolysis"/>
    <property type="evidence" value="ECO:0007669"/>
    <property type="project" value="UniProtKB-KW"/>
</dbReference>
<feature type="domain" description="Peptidase M10 metallopeptidase" evidence="7">
    <location>
        <begin position="234"/>
        <end position="305"/>
    </location>
</feature>
<evidence type="ECO:0000256" key="2">
    <source>
        <dbReference type="ARBA" id="ARBA00022723"/>
    </source>
</evidence>
<keyword evidence="9" id="KW-1185">Reference proteome</keyword>
<dbReference type="OrthoDB" id="322519at2"/>
<evidence type="ECO:0000256" key="3">
    <source>
        <dbReference type="ARBA" id="ARBA00022801"/>
    </source>
</evidence>
<reference evidence="8 9" key="1">
    <citation type="submission" date="2016-10" db="EMBL/GenBank/DDBJ databases">
        <authorList>
            <person name="de Groot N.N."/>
        </authorList>
    </citation>
    <scope>NUCLEOTIDE SEQUENCE [LARGE SCALE GENOMIC DNA]</scope>
    <source>
        <strain evidence="8 9">CGMCC 1.6291</strain>
    </source>
</reference>
<dbReference type="GO" id="GO:0008270">
    <property type="term" value="F:zinc ion binding"/>
    <property type="evidence" value="ECO:0007669"/>
    <property type="project" value="InterPro"/>
</dbReference>
<evidence type="ECO:0000313" key="8">
    <source>
        <dbReference type="EMBL" id="SEO90742.1"/>
    </source>
</evidence>
<evidence type="ECO:0000313" key="9">
    <source>
        <dbReference type="Proteomes" id="UP000199657"/>
    </source>
</evidence>
<evidence type="ECO:0000256" key="5">
    <source>
        <dbReference type="SAM" id="MobiDB-lite"/>
    </source>
</evidence>
<protein>
    <submittedName>
        <fullName evidence="8">Matrixin</fullName>
    </submittedName>
</protein>
<dbReference type="RefSeq" id="WP_091643553.1">
    <property type="nucleotide sequence ID" value="NZ_FOEG01000004.1"/>
</dbReference>
<evidence type="ECO:0000256" key="4">
    <source>
        <dbReference type="ARBA" id="ARBA00022833"/>
    </source>
</evidence>
<keyword evidence="6" id="KW-0732">Signal</keyword>
<dbReference type="SUPFAM" id="SSF55486">
    <property type="entry name" value="Metalloproteases ('zincins'), catalytic domain"/>
    <property type="match status" value="1"/>
</dbReference>
<keyword evidence="1" id="KW-0645">Protease</keyword>
<organism evidence="8 9">
    <name type="scientific">Aquisalimonas asiatica</name>
    <dbReference type="NCBI Taxonomy" id="406100"/>
    <lineage>
        <taxon>Bacteria</taxon>
        <taxon>Pseudomonadati</taxon>
        <taxon>Pseudomonadota</taxon>
        <taxon>Gammaproteobacteria</taxon>
        <taxon>Chromatiales</taxon>
        <taxon>Ectothiorhodospiraceae</taxon>
        <taxon>Aquisalimonas</taxon>
    </lineage>
</organism>
<dbReference type="Proteomes" id="UP000199657">
    <property type="component" value="Unassembled WGS sequence"/>
</dbReference>
<accession>A0A1H8TII3</accession>
<dbReference type="PRINTS" id="PR00138">
    <property type="entry name" value="MATRIXIN"/>
</dbReference>
<dbReference type="InterPro" id="IPR021190">
    <property type="entry name" value="Pept_M10A"/>
</dbReference>
<dbReference type="GO" id="GO:0031012">
    <property type="term" value="C:extracellular matrix"/>
    <property type="evidence" value="ECO:0007669"/>
    <property type="project" value="InterPro"/>
</dbReference>
<feature type="signal peptide" evidence="6">
    <location>
        <begin position="1"/>
        <end position="25"/>
    </location>
</feature>
<dbReference type="GO" id="GO:0004222">
    <property type="term" value="F:metalloendopeptidase activity"/>
    <property type="evidence" value="ECO:0007669"/>
    <property type="project" value="InterPro"/>
</dbReference>
<name>A0A1H8TII3_9GAMM</name>
<dbReference type="InterPro" id="IPR024079">
    <property type="entry name" value="MetalloPept_cat_dom_sf"/>
</dbReference>
<feature type="region of interest" description="Disordered" evidence="5">
    <location>
        <begin position="124"/>
        <end position="191"/>
    </location>
</feature>
<evidence type="ECO:0000256" key="6">
    <source>
        <dbReference type="SAM" id="SignalP"/>
    </source>
</evidence>
<dbReference type="EMBL" id="FOEG01000004">
    <property type="protein sequence ID" value="SEO90742.1"/>
    <property type="molecule type" value="Genomic_DNA"/>
</dbReference>
<proteinExistence type="predicted"/>
<feature type="chain" id="PRO_5011520060" evidence="6">
    <location>
        <begin position="26"/>
        <end position="330"/>
    </location>
</feature>
<keyword evidence="3" id="KW-0378">Hydrolase</keyword>